<evidence type="ECO:0000313" key="1">
    <source>
        <dbReference type="EMBL" id="SEH46855.1"/>
    </source>
</evidence>
<evidence type="ECO:0000313" key="2">
    <source>
        <dbReference type="Proteomes" id="UP000199215"/>
    </source>
</evidence>
<name>A0A1H6II16_9EURY</name>
<protein>
    <submittedName>
        <fullName evidence="1">Uncharacterized protein</fullName>
    </submittedName>
</protein>
<reference evidence="1 2" key="1">
    <citation type="submission" date="2016-10" db="EMBL/GenBank/DDBJ databases">
        <authorList>
            <person name="de Groot N.N."/>
        </authorList>
    </citation>
    <scope>NUCLEOTIDE SEQUENCE [LARGE SCALE GENOMIC DNA]</scope>
    <source>
        <strain evidence="1 2">IBRC-M10418</strain>
    </source>
</reference>
<accession>A0A1H6II16</accession>
<dbReference type="Proteomes" id="UP000199215">
    <property type="component" value="Unassembled WGS sequence"/>
</dbReference>
<proteinExistence type="predicted"/>
<keyword evidence="2" id="KW-1185">Reference proteome</keyword>
<organism evidence="1 2">
    <name type="scientific">Halopenitus malekzadehii</name>
    <dbReference type="NCBI Taxonomy" id="1267564"/>
    <lineage>
        <taxon>Archaea</taxon>
        <taxon>Methanobacteriati</taxon>
        <taxon>Methanobacteriota</taxon>
        <taxon>Stenosarchaea group</taxon>
        <taxon>Halobacteria</taxon>
        <taxon>Halobacteriales</taxon>
        <taxon>Haloferacaceae</taxon>
        <taxon>Halopenitus</taxon>
    </lineage>
</organism>
<sequence length="37" mass="4169">MDPARAYKFPSLAATIGVKRRIDRYSRKSPAVASWDS</sequence>
<dbReference type="AlphaFoldDB" id="A0A1H6II16"/>
<dbReference type="STRING" id="1267564.SAMN05192561_102206"/>
<dbReference type="EMBL" id="FNWU01000002">
    <property type="protein sequence ID" value="SEH46855.1"/>
    <property type="molecule type" value="Genomic_DNA"/>
</dbReference>
<gene>
    <name evidence="1" type="ORF">SAMN05192561_102206</name>
</gene>